<comment type="function">
    <text evidence="8">Phosphorylation of dTMP to form dTDP in both de novo and salvage pathways of dTTP synthesis.</text>
</comment>
<dbReference type="Gene3D" id="3.40.50.300">
    <property type="entry name" value="P-loop containing nucleotide triphosphate hydrolases"/>
    <property type="match status" value="1"/>
</dbReference>
<gene>
    <name evidence="8" type="primary">tmk</name>
    <name evidence="10" type="ORF">A2720_01020</name>
</gene>
<dbReference type="PANTHER" id="PTHR10344">
    <property type="entry name" value="THYMIDYLATE KINASE"/>
    <property type="match status" value="1"/>
</dbReference>
<evidence type="ECO:0000256" key="2">
    <source>
        <dbReference type="ARBA" id="ARBA00022679"/>
    </source>
</evidence>
<keyword evidence="2 8" id="KW-0808">Transferase</keyword>
<proteinExistence type="inferred from homology"/>
<comment type="caution">
    <text evidence="10">The sequence shown here is derived from an EMBL/GenBank/DDBJ whole genome shotgun (WGS) entry which is preliminary data.</text>
</comment>
<comment type="catalytic activity">
    <reaction evidence="7 8">
        <text>dTMP + ATP = dTDP + ADP</text>
        <dbReference type="Rhea" id="RHEA:13517"/>
        <dbReference type="ChEBI" id="CHEBI:30616"/>
        <dbReference type="ChEBI" id="CHEBI:58369"/>
        <dbReference type="ChEBI" id="CHEBI:63528"/>
        <dbReference type="ChEBI" id="CHEBI:456216"/>
        <dbReference type="EC" id="2.7.4.9"/>
    </reaction>
</comment>
<comment type="similarity">
    <text evidence="1 8">Belongs to the thymidylate kinase family.</text>
</comment>
<dbReference type="EC" id="2.7.4.9" evidence="8"/>
<dbReference type="SUPFAM" id="SSF52540">
    <property type="entry name" value="P-loop containing nucleoside triphosphate hydrolases"/>
    <property type="match status" value="1"/>
</dbReference>
<dbReference type="Proteomes" id="UP000178892">
    <property type="component" value="Unassembled WGS sequence"/>
</dbReference>
<evidence type="ECO:0000256" key="1">
    <source>
        <dbReference type="ARBA" id="ARBA00009776"/>
    </source>
</evidence>
<keyword evidence="6 8" id="KW-0067">ATP-binding</keyword>
<evidence type="ECO:0000256" key="8">
    <source>
        <dbReference type="HAMAP-Rule" id="MF_00165"/>
    </source>
</evidence>
<dbReference type="InterPro" id="IPR039430">
    <property type="entry name" value="Thymidylate_kin-like_dom"/>
</dbReference>
<dbReference type="GO" id="GO:0005737">
    <property type="term" value="C:cytoplasm"/>
    <property type="evidence" value="ECO:0007669"/>
    <property type="project" value="TreeGrafter"/>
</dbReference>
<protein>
    <recommendedName>
        <fullName evidence="8">Thymidylate kinase</fullName>
        <ecNumber evidence="8">2.7.4.9</ecNumber>
    </recommendedName>
    <alternativeName>
        <fullName evidence="8">dTMP kinase</fullName>
    </alternativeName>
</protein>
<accession>A0A1F5NTV5</accession>
<evidence type="ECO:0000256" key="7">
    <source>
        <dbReference type="ARBA" id="ARBA00048743"/>
    </source>
</evidence>
<dbReference type="GO" id="GO:0005524">
    <property type="term" value="F:ATP binding"/>
    <property type="evidence" value="ECO:0007669"/>
    <property type="project" value="UniProtKB-UniRule"/>
</dbReference>
<sequence>MKEGKLIVIDGIDGAGKATQVALLVKRLKRRRIKAQGLDFPQYETFFGRLVTEYLKGDFGTLDPKVASLLYGANRLEFKDKISNWLKGGYTVVLNRYVSSNQIHQAANIESKKQRRLFVKWIAKMEYGNFGLPMPDLILFLNLPAEVSYQQVLKKTTKARKYIAGTKRDILESDLEHQRRALKQAHEALKSYGPKSKIVECFDKQLLSKQEIGDKIWQHVSKLIK</sequence>
<dbReference type="GO" id="GO:0006235">
    <property type="term" value="P:dTTP biosynthetic process"/>
    <property type="evidence" value="ECO:0007669"/>
    <property type="project" value="UniProtKB-UniRule"/>
</dbReference>
<comment type="caution">
    <text evidence="8">Lacks conserved residue(s) required for the propagation of feature annotation.</text>
</comment>
<evidence type="ECO:0000313" key="10">
    <source>
        <dbReference type="EMBL" id="OGE81105.1"/>
    </source>
</evidence>
<evidence type="ECO:0000256" key="6">
    <source>
        <dbReference type="ARBA" id="ARBA00022840"/>
    </source>
</evidence>
<evidence type="ECO:0000313" key="11">
    <source>
        <dbReference type="Proteomes" id="UP000178892"/>
    </source>
</evidence>
<dbReference type="AlphaFoldDB" id="A0A1F5NTV5"/>
<dbReference type="InterPro" id="IPR018094">
    <property type="entry name" value="Thymidylate_kinase"/>
</dbReference>
<dbReference type="GO" id="GO:0006227">
    <property type="term" value="P:dUDP biosynthetic process"/>
    <property type="evidence" value="ECO:0007669"/>
    <property type="project" value="TreeGrafter"/>
</dbReference>
<feature type="domain" description="Thymidylate kinase-like" evidence="9">
    <location>
        <begin position="9"/>
        <end position="160"/>
    </location>
</feature>
<organism evidence="10 11">
    <name type="scientific">Candidatus Doudnabacteria bacterium RIFCSPHIGHO2_01_FULL_46_24</name>
    <dbReference type="NCBI Taxonomy" id="1817825"/>
    <lineage>
        <taxon>Bacteria</taxon>
        <taxon>Candidatus Doudnaibacteriota</taxon>
    </lineage>
</organism>
<evidence type="ECO:0000256" key="4">
    <source>
        <dbReference type="ARBA" id="ARBA00022741"/>
    </source>
</evidence>
<dbReference type="PANTHER" id="PTHR10344:SF4">
    <property type="entry name" value="UMP-CMP KINASE 2, MITOCHONDRIAL"/>
    <property type="match status" value="1"/>
</dbReference>
<dbReference type="Pfam" id="PF02223">
    <property type="entry name" value="Thymidylate_kin"/>
    <property type="match status" value="1"/>
</dbReference>
<name>A0A1F5NTV5_9BACT</name>
<evidence type="ECO:0000256" key="3">
    <source>
        <dbReference type="ARBA" id="ARBA00022727"/>
    </source>
</evidence>
<dbReference type="STRING" id="1817825.A2720_01020"/>
<dbReference type="GO" id="GO:0006233">
    <property type="term" value="P:dTDP biosynthetic process"/>
    <property type="evidence" value="ECO:0007669"/>
    <property type="project" value="InterPro"/>
</dbReference>
<evidence type="ECO:0000256" key="5">
    <source>
        <dbReference type="ARBA" id="ARBA00022777"/>
    </source>
</evidence>
<keyword evidence="3 8" id="KW-0545">Nucleotide biosynthesis</keyword>
<dbReference type="GO" id="GO:0004798">
    <property type="term" value="F:dTMP kinase activity"/>
    <property type="evidence" value="ECO:0007669"/>
    <property type="project" value="UniProtKB-UniRule"/>
</dbReference>
<dbReference type="InterPro" id="IPR027417">
    <property type="entry name" value="P-loop_NTPase"/>
</dbReference>
<reference evidence="10 11" key="1">
    <citation type="journal article" date="2016" name="Nat. Commun.">
        <title>Thousands of microbial genomes shed light on interconnected biogeochemical processes in an aquifer system.</title>
        <authorList>
            <person name="Anantharaman K."/>
            <person name="Brown C.T."/>
            <person name="Hug L.A."/>
            <person name="Sharon I."/>
            <person name="Castelle C.J."/>
            <person name="Probst A.J."/>
            <person name="Thomas B.C."/>
            <person name="Singh A."/>
            <person name="Wilkins M.J."/>
            <person name="Karaoz U."/>
            <person name="Brodie E.L."/>
            <person name="Williams K.H."/>
            <person name="Hubbard S.S."/>
            <person name="Banfield J.F."/>
        </authorList>
    </citation>
    <scope>NUCLEOTIDE SEQUENCE [LARGE SCALE GENOMIC DNA]</scope>
</reference>
<keyword evidence="5 8" id="KW-0418">Kinase</keyword>
<dbReference type="HAMAP" id="MF_00165">
    <property type="entry name" value="Thymidylate_kinase"/>
    <property type="match status" value="1"/>
</dbReference>
<evidence type="ECO:0000259" key="9">
    <source>
        <dbReference type="Pfam" id="PF02223"/>
    </source>
</evidence>
<keyword evidence="4 8" id="KW-0547">Nucleotide-binding</keyword>
<dbReference type="EMBL" id="MFEL01000010">
    <property type="protein sequence ID" value="OGE81105.1"/>
    <property type="molecule type" value="Genomic_DNA"/>
</dbReference>